<keyword evidence="3" id="KW-1185">Reference proteome</keyword>
<dbReference type="Proteomes" id="UP000735302">
    <property type="component" value="Unassembled WGS sequence"/>
</dbReference>
<feature type="transmembrane region" description="Helical" evidence="1">
    <location>
        <begin position="65"/>
        <end position="86"/>
    </location>
</feature>
<dbReference type="EMBL" id="BLXT01006428">
    <property type="protein sequence ID" value="GFO31801.1"/>
    <property type="molecule type" value="Genomic_DNA"/>
</dbReference>
<organism evidence="2 3">
    <name type="scientific">Plakobranchus ocellatus</name>
    <dbReference type="NCBI Taxonomy" id="259542"/>
    <lineage>
        <taxon>Eukaryota</taxon>
        <taxon>Metazoa</taxon>
        <taxon>Spiralia</taxon>
        <taxon>Lophotrochozoa</taxon>
        <taxon>Mollusca</taxon>
        <taxon>Gastropoda</taxon>
        <taxon>Heterobranchia</taxon>
        <taxon>Euthyneura</taxon>
        <taxon>Panpulmonata</taxon>
        <taxon>Sacoglossa</taxon>
        <taxon>Placobranchoidea</taxon>
        <taxon>Plakobranchidae</taxon>
        <taxon>Plakobranchus</taxon>
    </lineage>
</organism>
<dbReference type="AlphaFoldDB" id="A0AAV4CJV2"/>
<protein>
    <recommendedName>
        <fullName evidence="4">G-protein coupled receptors family 1 profile domain-containing protein</fullName>
    </recommendedName>
</protein>
<evidence type="ECO:0000256" key="1">
    <source>
        <dbReference type="SAM" id="Phobius"/>
    </source>
</evidence>
<reference evidence="2 3" key="1">
    <citation type="journal article" date="2021" name="Elife">
        <title>Chloroplast acquisition without the gene transfer in kleptoplastic sea slugs, Plakobranchus ocellatus.</title>
        <authorList>
            <person name="Maeda T."/>
            <person name="Takahashi S."/>
            <person name="Yoshida T."/>
            <person name="Shimamura S."/>
            <person name="Takaki Y."/>
            <person name="Nagai Y."/>
            <person name="Toyoda A."/>
            <person name="Suzuki Y."/>
            <person name="Arimoto A."/>
            <person name="Ishii H."/>
            <person name="Satoh N."/>
            <person name="Nishiyama T."/>
            <person name="Hasebe M."/>
            <person name="Maruyama T."/>
            <person name="Minagawa J."/>
            <person name="Obokata J."/>
            <person name="Shigenobu S."/>
        </authorList>
    </citation>
    <scope>NUCLEOTIDE SEQUENCE [LARGE SCALE GENOMIC DNA]</scope>
</reference>
<keyword evidence="1" id="KW-0812">Transmembrane</keyword>
<evidence type="ECO:0000313" key="3">
    <source>
        <dbReference type="Proteomes" id="UP000735302"/>
    </source>
</evidence>
<evidence type="ECO:0008006" key="4">
    <source>
        <dbReference type="Google" id="ProtNLM"/>
    </source>
</evidence>
<gene>
    <name evidence="2" type="ORF">PoB_005830600</name>
</gene>
<comment type="caution">
    <text evidence="2">The sequence shown here is derived from an EMBL/GenBank/DDBJ whole genome shotgun (WGS) entry which is preliminary data.</text>
</comment>
<evidence type="ECO:0000313" key="2">
    <source>
        <dbReference type="EMBL" id="GFO31801.1"/>
    </source>
</evidence>
<feature type="transmembrane region" description="Helical" evidence="1">
    <location>
        <begin position="28"/>
        <end position="53"/>
    </location>
</feature>
<sequence>MEDGNLNGPFTVKQTTLISPSQQSDMDFSSLIVCLLLGMGFMAITGNILVILLNSTQGFSKPIHVCYVVLAIFYIVDIVHIMWPLIIEMGL</sequence>
<keyword evidence="1" id="KW-1133">Transmembrane helix</keyword>
<keyword evidence="1" id="KW-0472">Membrane</keyword>
<proteinExistence type="predicted"/>
<accession>A0AAV4CJV2</accession>
<name>A0AAV4CJV2_9GAST</name>